<organism evidence="1 2">
    <name type="scientific">Rhizobium leguminosarum bv. viciae</name>
    <dbReference type="NCBI Taxonomy" id="387"/>
    <lineage>
        <taxon>Bacteria</taxon>
        <taxon>Pseudomonadati</taxon>
        <taxon>Pseudomonadota</taxon>
        <taxon>Alphaproteobacteria</taxon>
        <taxon>Hyphomicrobiales</taxon>
        <taxon>Rhizobiaceae</taxon>
        <taxon>Rhizobium/Agrobacterium group</taxon>
        <taxon>Rhizobium</taxon>
    </lineage>
</organism>
<dbReference type="EMBL" id="CP050549">
    <property type="protein sequence ID" value="QND41836.1"/>
    <property type="molecule type" value="Genomic_DNA"/>
</dbReference>
<accession>A0A7G6RHV4</accession>
<proteinExistence type="predicted"/>
<dbReference type="Proteomes" id="UP000515518">
    <property type="component" value="Chromosome"/>
</dbReference>
<evidence type="ECO:0000313" key="2">
    <source>
        <dbReference type="Proteomes" id="UP000515518"/>
    </source>
</evidence>
<reference evidence="2" key="1">
    <citation type="journal article" date="2020" name="Mol. Plant Microbe">
        <title>Rhizobial microsymbionts of the narrowly endemic Oxytropis species growing in Kamchatka are characterized by significant genetic diversity and possess a set of genes that are associated with T3SS and T6SS secretion systems and can affect the development of symbiosis.</title>
        <authorList>
            <person name="Safronova V."/>
            <person name="Guro P."/>
            <person name="Sazanova A."/>
            <person name="Kuznetsova I."/>
            <person name="Belimov A."/>
            <person name="Yakubov V."/>
            <person name="Chirak E."/>
            <person name="Afonin A."/>
            <person name="Gogolev Y."/>
            <person name="Andronov E."/>
            <person name="Tikhonovich I."/>
        </authorList>
    </citation>
    <scope>NUCLEOTIDE SEQUENCE [LARGE SCALE GENOMIC DNA]</scope>
    <source>
        <strain evidence="2">RCAM0610</strain>
    </source>
</reference>
<gene>
    <name evidence="1" type="ORF">HB770_04140</name>
</gene>
<name>A0A7G6RHV4_RHILV</name>
<dbReference type="AlphaFoldDB" id="A0A7G6RHV4"/>
<evidence type="ECO:0000313" key="1">
    <source>
        <dbReference type="EMBL" id="QND41836.1"/>
    </source>
</evidence>
<protein>
    <submittedName>
        <fullName evidence="1">Uncharacterized protein</fullName>
    </submittedName>
</protein>
<sequence length="192" mass="21463">MAKLNTLNRHARRKQKALNCASSYELAKSVLADFPPELEAVRNTALATIKPGEAVARKFLEEVFANEVDAICHVPLFAVKPHRFAFIDMVNPPSDFAETFLAEGVRTRYIFPIAPLRGITFGAIADLFRFDPEGMLMSLTCLAAILIRTVECDDEEEKAQMEKFTLYFVQQVFNRFNGALDAHGAADPARTH</sequence>